<dbReference type="OrthoDB" id="3941538at2759"/>
<evidence type="ECO:0000259" key="4">
    <source>
        <dbReference type="SMART" id="SM00829"/>
    </source>
</evidence>
<keyword evidence="3" id="KW-0560">Oxidoreductase</keyword>
<keyword evidence="2" id="KW-0862">Zinc</keyword>
<dbReference type="STRING" id="1182545.A0A072PLW2"/>
<dbReference type="AlphaFoldDB" id="A0A072PLW2"/>
<dbReference type="HOGENOM" id="CLU_026673_11_0_1"/>
<dbReference type="CDD" id="cd08233">
    <property type="entry name" value="butanediol_DH_like"/>
    <property type="match status" value="1"/>
</dbReference>
<organism evidence="5 6">
    <name type="scientific">Exophiala aquamarina CBS 119918</name>
    <dbReference type="NCBI Taxonomy" id="1182545"/>
    <lineage>
        <taxon>Eukaryota</taxon>
        <taxon>Fungi</taxon>
        <taxon>Dikarya</taxon>
        <taxon>Ascomycota</taxon>
        <taxon>Pezizomycotina</taxon>
        <taxon>Eurotiomycetes</taxon>
        <taxon>Chaetothyriomycetidae</taxon>
        <taxon>Chaetothyriales</taxon>
        <taxon>Herpotrichiellaceae</taxon>
        <taxon>Exophiala</taxon>
    </lineage>
</organism>
<dbReference type="InterPro" id="IPR011032">
    <property type="entry name" value="GroES-like_sf"/>
</dbReference>
<dbReference type="GeneID" id="25277357"/>
<dbReference type="Pfam" id="PF08240">
    <property type="entry name" value="ADH_N"/>
    <property type="match status" value="1"/>
</dbReference>
<dbReference type="EMBL" id="AMGV01000002">
    <property type="protein sequence ID" value="KEF60851.1"/>
    <property type="molecule type" value="Genomic_DNA"/>
</dbReference>
<feature type="domain" description="Enoyl reductase (ER)" evidence="4">
    <location>
        <begin position="11"/>
        <end position="357"/>
    </location>
</feature>
<dbReference type="Proteomes" id="UP000027920">
    <property type="component" value="Unassembled WGS sequence"/>
</dbReference>
<dbReference type="InterPro" id="IPR020843">
    <property type="entry name" value="ER"/>
</dbReference>
<evidence type="ECO:0000256" key="2">
    <source>
        <dbReference type="ARBA" id="ARBA00022833"/>
    </source>
</evidence>
<dbReference type="GO" id="GO:0016491">
    <property type="term" value="F:oxidoreductase activity"/>
    <property type="evidence" value="ECO:0007669"/>
    <property type="project" value="UniProtKB-KW"/>
</dbReference>
<dbReference type="VEuPathDB" id="FungiDB:A1O9_02413"/>
<dbReference type="RefSeq" id="XP_013263441.1">
    <property type="nucleotide sequence ID" value="XM_013407987.1"/>
</dbReference>
<accession>A0A072PLW2</accession>
<dbReference type="InterPro" id="IPR036291">
    <property type="entry name" value="NAD(P)-bd_dom_sf"/>
</dbReference>
<dbReference type="SUPFAM" id="SSF51735">
    <property type="entry name" value="NAD(P)-binding Rossmann-fold domains"/>
    <property type="match status" value="1"/>
</dbReference>
<dbReference type="PANTHER" id="PTHR43401:SF2">
    <property type="entry name" value="L-THREONINE 3-DEHYDROGENASE"/>
    <property type="match status" value="1"/>
</dbReference>
<dbReference type="InterPro" id="IPR050129">
    <property type="entry name" value="Zn_alcohol_dh"/>
</dbReference>
<sequence>MMKAARYYGKGDIRVEAVPIPEMGEGECLVEIEWCGICGSDLHEYLAGPIGIPTLENPHPLTGGHIPVTLGHEFCGRIKEANPGSRFRPGQPVMVDPHIACKGSTCHGCRSDKDHLCENLAFLGGSGAKGGGGLSEYAVVDEEMLHKIPDNVNLDHAAVIEPLVVANHVLKVTGRSLSELDVLIVGGGPIGIALACLLSAQDARIILSEPTTKRRDQAIGLQLIEKVVDPRSEDLGEACRRLTAGKGADVVFDCAGVQAALESAFDAIAYGGTYVNVAMWEKPLTIPFYTFFRKELRILSSCCYNREDFREVMEMMGDGTFQGYEKMITSRISLDDVVAKGFEELVARKDDHVKILISPKLTSCRA</sequence>
<protein>
    <recommendedName>
        <fullName evidence="4">Enoyl reductase (ER) domain-containing protein</fullName>
    </recommendedName>
</protein>
<gene>
    <name evidence="5" type="ORF">A1O9_02413</name>
</gene>
<evidence type="ECO:0000256" key="3">
    <source>
        <dbReference type="ARBA" id="ARBA00023002"/>
    </source>
</evidence>
<evidence type="ECO:0000313" key="6">
    <source>
        <dbReference type="Proteomes" id="UP000027920"/>
    </source>
</evidence>
<dbReference type="Gene3D" id="3.90.180.10">
    <property type="entry name" value="Medium-chain alcohol dehydrogenases, catalytic domain"/>
    <property type="match status" value="1"/>
</dbReference>
<comment type="caution">
    <text evidence="5">The sequence shown here is derived from an EMBL/GenBank/DDBJ whole genome shotgun (WGS) entry which is preliminary data.</text>
</comment>
<dbReference type="Pfam" id="PF00107">
    <property type="entry name" value="ADH_zinc_N"/>
    <property type="match status" value="1"/>
</dbReference>
<dbReference type="PANTHER" id="PTHR43401">
    <property type="entry name" value="L-THREONINE 3-DEHYDROGENASE"/>
    <property type="match status" value="1"/>
</dbReference>
<dbReference type="InterPro" id="IPR013149">
    <property type="entry name" value="ADH-like_C"/>
</dbReference>
<evidence type="ECO:0000256" key="1">
    <source>
        <dbReference type="ARBA" id="ARBA00022723"/>
    </source>
</evidence>
<evidence type="ECO:0000313" key="5">
    <source>
        <dbReference type="EMBL" id="KEF60851.1"/>
    </source>
</evidence>
<keyword evidence="6" id="KW-1185">Reference proteome</keyword>
<proteinExistence type="predicted"/>
<dbReference type="SMART" id="SM00829">
    <property type="entry name" value="PKS_ER"/>
    <property type="match status" value="1"/>
</dbReference>
<reference evidence="5 6" key="1">
    <citation type="submission" date="2013-03" db="EMBL/GenBank/DDBJ databases">
        <title>The Genome Sequence of Exophiala aquamarina CBS 119918.</title>
        <authorList>
            <consortium name="The Broad Institute Genomics Platform"/>
            <person name="Cuomo C."/>
            <person name="de Hoog S."/>
            <person name="Gorbushina A."/>
            <person name="Walker B."/>
            <person name="Young S.K."/>
            <person name="Zeng Q."/>
            <person name="Gargeya S."/>
            <person name="Fitzgerald M."/>
            <person name="Haas B."/>
            <person name="Abouelleil A."/>
            <person name="Allen A.W."/>
            <person name="Alvarado L."/>
            <person name="Arachchi H.M."/>
            <person name="Berlin A.M."/>
            <person name="Chapman S.B."/>
            <person name="Gainer-Dewar J."/>
            <person name="Goldberg J."/>
            <person name="Griggs A."/>
            <person name="Gujja S."/>
            <person name="Hansen M."/>
            <person name="Howarth C."/>
            <person name="Imamovic A."/>
            <person name="Ireland A."/>
            <person name="Larimer J."/>
            <person name="McCowan C."/>
            <person name="Murphy C."/>
            <person name="Pearson M."/>
            <person name="Poon T.W."/>
            <person name="Priest M."/>
            <person name="Roberts A."/>
            <person name="Saif S."/>
            <person name="Shea T."/>
            <person name="Sisk P."/>
            <person name="Sykes S."/>
            <person name="Wortman J."/>
            <person name="Nusbaum C."/>
            <person name="Birren B."/>
        </authorList>
    </citation>
    <scope>NUCLEOTIDE SEQUENCE [LARGE SCALE GENOMIC DNA]</scope>
    <source>
        <strain evidence="5 6">CBS 119918</strain>
    </source>
</reference>
<dbReference type="GO" id="GO:0046872">
    <property type="term" value="F:metal ion binding"/>
    <property type="evidence" value="ECO:0007669"/>
    <property type="project" value="UniProtKB-KW"/>
</dbReference>
<dbReference type="SUPFAM" id="SSF50129">
    <property type="entry name" value="GroES-like"/>
    <property type="match status" value="1"/>
</dbReference>
<name>A0A072PLW2_9EURO</name>
<keyword evidence="1" id="KW-0479">Metal-binding</keyword>
<dbReference type="Gene3D" id="3.40.50.720">
    <property type="entry name" value="NAD(P)-binding Rossmann-like Domain"/>
    <property type="match status" value="1"/>
</dbReference>
<dbReference type="InterPro" id="IPR013154">
    <property type="entry name" value="ADH-like_N"/>
</dbReference>